<dbReference type="GO" id="GO:0005178">
    <property type="term" value="F:integrin binding"/>
    <property type="evidence" value="ECO:0007669"/>
    <property type="project" value="TreeGrafter"/>
</dbReference>
<dbReference type="PRINTS" id="PR01185">
    <property type="entry name" value="INTEGRINA"/>
</dbReference>
<dbReference type="Proteomes" id="UP000241074">
    <property type="component" value="Chromosome"/>
</dbReference>
<evidence type="ECO:0000256" key="1">
    <source>
        <dbReference type="ARBA" id="ARBA00022729"/>
    </source>
</evidence>
<dbReference type="EMBL" id="CP027860">
    <property type="protein sequence ID" value="AVP99484.1"/>
    <property type="molecule type" value="Genomic_DNA"/>
</dbReference>
<organism evidence="4 5">
    <name type="scientific">Ahniella affigens</name>
    <dbReference type="NCBI Taxonomy" id="2021234"/>
    <lineage>
        <taxon>Bacteria</taxon>
        <taxon>Pseudomonadati</taxon>
        <taxon>Pseudomonadota</taxon>
        <taxon>Gammaproteobacteria</taxon>
        <taxon>Lysobacterales</taxon>
        <taxon>Rhodanobacteraceae</taxon>
        <taxon>Ahniella</taxon>
    </lineage>
</organism>
<dbReference type="InterPro" id="IPR013519">
    <property type="entry name" value="Int_alpha_beta-p"/>
</dbReference>
<dbReference type="PANTHER" id="PTHR23220:SF122">
    <property type="entry name" value="INTEGRIN ALPHA-PS1"/>
    <property type="match status" value="1"/>
</dbReference>
<accession>A0A2P1PXF1</accession>
<dbReference type="InterPro" id="IPR028994">
    <property type="entry name" value="Integrin_alpha_N"/>
</dbReference>
<dbReference type="PANTHER" id="PTHR23220">
    <property type="entry name" value="INTEGRIN ALPHA"/>
    <property type="match status" value="1"/>
</dbReference>
<protein>
    <submittedName>
        <fullName evidence="4">Uncharacterized protein</fullName>
    </submittedName>
</protein>
<keyword evidence="5" id="KW-1185">Reference proteome</keyword>
<dbReference type="OrthoDB" id="127592at2"/>
<dbReference type="SMART" id="SM00191">
    <property type="entry name" value="Int_alpha"/>
    <property type="match status" value="14"/>
</dbReference>
<dbReference type="InterPro" id="IPR013517">
    <property type="entry name" value="FG-GAP"/>
</dbReference>
<evidence type="ECO:0000256" key="2">
    <source>
        <dbReference type="ARBA" id="ARBA00022737"/>
    </source>
</evidence>
<evidence type="ECO:0000256" key="3">
    <source>
        <dbReference type="ARBA" id="ARBA00023180"/>
    </source>
</evidence>
<dbReference type="SUPFAM" id="SSF69318">
    <property type="entry name" value="Integrin alpha N-terminal domain"/>
    <property type="match status" value="5"/>
</dbReference>
<gene>
    <name evidence="4" type="ORF">C7S18_20930</name>
</gene>
<name>A0A2P1PXF1_9GAMM</name>
<dbReference type="InterPro" id="IPR000413">
    <property type="entry name" value="Integrin_alpha"/>
</dbReference>
<keyword evidence="2" id="KW-0677">Repeat</keyword>
<evidence type="ECO:0000313" key="5">
    <source>
        <dbReference type="Proteomes" id="UP000241074"/>
    </source>
</evidence>
<dbReference type="GO" id="GO:0008305">
    <property type="term" value="C:integrin complex"/>
    <property type="evidence" value="ECO:0007669"/>
    <property type="project" value="InterPro"/>
</dbReference>
<dbReference type="AlphaFoldDB" id="A0A2P1PXF1"/>
<dbReference type="KEGG" id="xba:C7S18_20930"/>
<proteinExistence type="predicted"/>
<dbReference type="GO" id="GO:0098609">
    <property type="term" value="P:cell-cell adhesion"/>
    <property type="evidence" value="ECO:0007669"/>
    <property type="project" value="TreeGrafter"/>
</dbReference>
<dbReference type="Pfam" id="PF01839">
    <property type="entry name" value="FG-GAP"/>
    <property type="match status" value="13"/>
</dbReference>
<dbReference type="GO" id="GO:0033627">
    <property type="term" value="P:cell adhesion mediated by integrin"/>
    <property type="evidence" value="ECO:0007669"/>
    <property type="project" value="TreeGrafter"/>
</dbReference>
<reference evidence="4 5" key="1">
    <citation type="submission" date="2018-03" db="EMBL/GenBank/DDBJ databases">
        <title>Ahniella affigens gen. nov., sp. nov., a gammaproteobacterium isolated from sandy soil near a stream.</title>
        <authorList>
            <person name="Ko Y."/>
            <person name="Kim J.-H."/>
        </authorList>
    </citation>
    <scope>NUCLEOTIDE SEQUENCE [LARGE SCALE GENOMIC DNA]</scope>
    <source>
        <strain evidence="4 5">D13</strain>
    </source>
</reference>
<reference evidence="4 5" key="2">
    <citation type="submission" date="2018-03" db="EMBL/GenBank/DDBJ databases">
        <authorList>
            <person name="Keele B.F."/>
        </authorList>
    </citation>
    <scope>NUCLEOTIDE SEQUENCE [LARGE SCALE GENOMIC DNA]</scope>
    <source>
        <strain evidence="4 5">D13</strain>
    </source>
</reference>
<evidence type="ECO:0000313" key="4">
    <source>
        <dbReference type="EMBL" id="AVP99484.1"/>
    </source>
</evidence>
<dbReference type="Gene3D" id="2.130.10.130">
    <property type="entry name" value="Integrin alpha, N-terminal"/>
    <property type="match status" value="6"/>
</dbReference>
<dbReference type="GO" id="GO:0007160">
    <property type="term" value="P:cell-matrix adhesion"/>
    <property type="evidence" value="ECO:0007669"/>
    <property type="project" value="TreeGrafter"/>
</dbReference>
<dbReference type="GO" id="GO:0007229">
    <property type="term" value="P:integrin-mediated signaling pathway"/>
    <property type="evidence" value="ECO:0007669"/>
    <property type="project" value="TreeGrafter"/>
</dbReference>
<sequence length="1052" mass="106926">MRRDLAMSRQNRCRAGNTLLLVTSTLVGLITSTPSQAYYANGYTDVRINPQGVEQARNGAAVAALGDLNGDGYTDFATSAPNDDFGGILPGAGGLSVFLGTAERWVTGRTAHTRLFGTQTGEAFASAVAGVGDLNGDGYADFAVGAPMFDLSGANDAGRVRVYFGQPNGIPALAGTLLGVQAGGQFGYAVAAAGDLNGDGYADLLVGAPLYDDTGRVDSGQAQIFLGGAGTSFDNTADAAMAPTAAGSRFGTSVASAGDFNGDGFADFVVGVPSASLGQTGEGAGLLYLGVTGTIDTIVDLTFESDQAGAALGVAIAAGGDVNGDGYSDVVLGAPRFDDVQSDEGAAFVYFGGMSPDSVRDQILQFDVAGELVGSSLDLADTNGDGYADLGLGVPAATDFGIAGFGKARIITGGSSGLGVDMFDVRGSYTTTNAGRLGTALAFADYNADGFPELLIGAPNENAPNATGQGAAYLVRSNRRLATAIDASLPGLQPGAQQGYAMATGDLNGDGLSDLVVGQPLYDQSAVDTGRVEIYYGTLNGLDPDPDLSLIGAVAHAQFGRALVIGDFNRDGYGDLAIGAPTQTTNGGEVHLYLGSASALDTTVDRVLSGPQIGAQFGDTLANAGDMTGDGYPELVVGAPLADVNGTADAGIAYFYRGDPAGLSAMPQELRGSAVEMKLGRSLAASGDVNGDGFNDLAVGSKEGASDDGRVRILFGAESLDMQVDQIIDVGQSGGRCSEGLAGAGDFDGDGYSDLVVGCPGPTQASGQEGFVGLYRGGFGLGLSNQPAQQFLTTLPASEFGRAIIGGGDIDGDGYADVVIGQPAASTGGRTANGALRWQLGSPDLDADSGTEISIPADHLRLGSALAMGDFDGDGFADIAVGAPGATGGAASAGSVHIISANGPGRTTRAQQFRSVSVPLDFNTGTSADNRVAIAMTGQGTRGSERARLEARICPNMQPFDDLNCQTTYSDWFELPREDPSMVAVASFPPLLQATTYRWAARLQFAAITSQQAGIMLPEHIANVGPWRRMRASAELSDLRTTNNVLLSDGFE</sequence>
<dbReference type="GO" id="GO:0009897">
    <property type="term" value="C:external side of plasma membrane"/>
    <property type="evidence" value="ECO:0007669"/>
    <property type="project" value="TreeGrafter"/>
</dbReference>
<keyword evidence="3" id="KW-0325">Glycoprotein</keyword>
<keyword evidence="1" id="KW-0732">Signal</keyword>
<dbReference type="PROSITE" id="PS51470">
    <property type="entry name" value="FG_GAP"/>
    <property type="match status" value="11"/>
</dbReference>